<dbReference type="Pfam" id="PF01547">
    <property type="entry name" value="SBP_bac_1"/>
    <property type="match status" value="1"/>
</dbReference>
<sequence>MKTFATTLAALAASAAFASAVLAEDQVIRFATWDSEESLAIQEAIAAKFEEANPGVQVQVEAYGDGYDTKLAAAMGAGNAPDVMYMWNFPAYAPSLMPLNDFIAKDGEAMNIADISPALIDTSKIDGNVYGLPAGFTTHVIFFNKDLLAAAGVAEPAKGWTWDDLRKGAQATTKPAEQVFGFAVDAKPDPYDFEEFFWSNGTQYISDDGKTVEGFMNSPEAAEVLTMFADMIKSGEAVAINIGDQTSGSALFKAGKLAFFEGAMWNKGGIDESGVNYGVAVLPAFGTKPVKSAINASALSISKDTKQPDLAWEFVKFYASPEAVAMRKNDLPVRASVAEASGMTADPKLAPFFEMLAVSGGTTPAFLKNPEWARIQENLSAAIEATMVDQGNAQAHLDEAVSRSARFLK</sequence>
<dbReference type="CDD" id="cd13585">
    <property type="entry name" value="PBP2_TMBP_like"/>
    <property type="match status" value="1"/>
</dbReference>
<evidence type="ECO:0000313" key="5">
    <source>
        <dbReference type="Proteomes" id="UP000826300"/>
    </source>
</evidence>
<evidence type="ECO:0000256" key="2">
    <source>
        <dbReference type="ARBA" id="ARBA00008520"/>
    </source>
</evidence>
<evidence type="ECO:0000256" key="3">
    <source>
        <dbReference type="SAM" id="SignalP"/>
    </source>
</evidence>
<dbReference type="PANTHER" id="PTHR43649:SF12">
    <property type="entry name" value="DIACETYLCHITOBIOSE BINDING PROTEIN DASA"/>
    <property type="match status" value="1"/>
</dbReference>
<reference evidence="4" key="1">
    <citation type="submission" date="2021-02" db="EMBL/GenBank/DDBJ databases">
        <title>Rhodobacter shimadae sp. nov., an aerobic anoxygenic phototrophic bacterium isolated from a hot spring.</title>
        <authorList>
            <person name="Muramatsu S."/>
            <person name="Haruta S."/>
            <person name="Hirose S."/>
            <person name="Hanada S."/>
        </authorList>
    </citation>
    <scope>NUCLEOTIDE SEQUENCE</scope>
    <source>
        <strain evidence="4">N10</strain>
    </source>
</reference>
<name>A0A8G0ZS55_9RHOB</name>
<proteinExistence type="inferred from homology"/>
<dbReference type="KEGG" id="nsm:JO391_15280"/>
<dbReference type="RefSeq" id="WP_220661314.1">
    <property type="nucleotide sequence ID" value="NZ_CP069370.1"/>
</dbReference>
<feature type="signal peptide" evidence="3">
    <location>
        <begin position="1"/>
        <end position="23"/>
    </location>
</feature>
<protein>
    <submittedName>
        <fullName evidence="4">Sugar ABC transporter substrate-binding protein</fullName>
    </submittedName>
</protein>
<keyword evidence="5" id="KW-1185">Reference proteome</keyword>
<dbReference type="PANTHER" id="PTHR43649">
    <property type="entry name" value="ARABINOSE-BINDING PROTEIN-RELATED"/>
    <property type="match status" value="1"/>
</dbReference>
<keyword evidence="3" id="KW-0732">Signal</keyword>
<dbReference type="GO" id="GO:0042597">
    <property type="term" value="C:periplasmic space"/>
    <property type="evidence" value="ECO:0007669"/>
    <property type="project" value="UniProtKB-SubCell"/>
</dbReference>
<dbReference type="EMBL" id="CP069370">
    <property type="protein sequence ID" value="QYZ69093.1"/>
    <property type="molecule type" value="Genomic_DNA"/>
</dbReference>
<comment type="subcellular location">
    <subcellularLocation>
        <location evidence="1">Periplasm</location>
    </subcellularLocation>
</comment>
<dbReference type="SUPFAM" id="SSF53850">
    <property type="entry name" value="Periplasmic binding protein-like II"/>
    <property type="match status" value="1"/>
</dbReference>
<accession>A0A8G0ZS55</accession>
<dbReference type="InterPro" id="IPR006059">
    <property type="entry name" value="SBP"/>
</dbReference>
<gene>
    <name evidence="4" type="ORF">JO391_15280</name>
</gene>
<evidence type="ECO:0000256" key="1">
    <source>
        <dbReference type="ARBA" id="ARBA00004418"/>
    </source>
</evidence>
<evidence type="ECO:0000313" key="4">
    <source>
        <dbReference type="EMBL" id="QYZ69093.1"/>
    </source>
</evidence>
<dbReference type="AlphaFoldDB" id="A0A8G0ZS55"/>
<organism evidence="4 5">
    <name type="scientific">Neotabrizicola shimadae</name>
    <dbReference type="NCBI Taxonomy" id="2807096"/>
    <lineage>
        <taxon>Bacteria</taxon>
        <taxon>Pseudomonadati</taxon>
        <taxon>Pseudomonadota</taxon>
        <taxon>Alphaproteobacteria</taxon>
        <taxon>Rhodobacterales</taxon>
        <taxon>Paracoccaceae</taxon>
        <taxon>Neotabrizicola</taxon>
    </lineage>
</organism>
<dbReference type="Gene3D" id="3.40.190.10">
    <property type="entry name" value="Periplasmic binding protein-like II"/>
    <property type="match status" value="1"/>
</dbReference>
<feature type="chain" id="PRO_5034888635" evidence="3">
    <location>
        <begin position="24"/>
        <end position="409"/>
    </location>
</feature>
<dbReference type="InterPro" id="IPR050490">
    <property type="entry name" value="Bact_solute-bd_prot1"/>
</dbReference>
<dbReference type="Proteomes" id="UP000826300">
    <property type="component" value="Chromosome"/>
</dbReference>
<comment type="similarity">
    <text evidence="2">Belongs to the bacterial solute-binding protein 1 family.</text>
</comment>